<dbReference type="Proteomes" id="UP001162030">
    <property type="component" value="Chromosome"/>
</dbReference>
<evidence type="ECO:0000313" key="2">
    <source>
        <dbReference type="Proteomes" id="UP001162030"/>
    </source>
</evidence>
<keyword evidence="2" id="KW-1185">Reference proteome</keyword>
<accession>A0ABM9I2I1</accession>
<reference evidence="1 2" key="1">
    <citation type="submission" date="2023-03" db="EMBL/GenBank/DDBJ databases">
        <authorList>
            <person name="Pearce D."/>
        </authorList>
    </citation>
    <scope>NUCLEOTIDE SEQUENCE [LARGE SCALE GENOMIC DNA]</scope>
    <source>
        <strain evidence="1">Msz</strain>
    </source>
</reference>
<name>A0ABM9I2I1_9GAMM</name>
<sequence length="62" mass="7281">MAALDIPCPSRRARIIRRNRVKSVVTYVQKAIDMVSILPQPRVRKSHLRPFVTEQLGRRRSR</sequence>
<gene>
    <name evidence="1" type="ORF">MSZNOR_2426</name>
</gene>
<protein>
    <submittedName>
        <fullName evidence="1">Uncharacterized protein</fullName>
    </submittedName>
</protein>
<dbReference type="EMBL" id="OX458333">
    <property type="protein sequence ID" value="CAI8846444.1"/>
    <property type="molecule type" value="Genomic_DNA"/>
</dbReference>
<proteinExistence type="predicted"/>
<organism evidence="1 2">
    <name type="scientific">Methylocaldum szegediense</name>
    <dbReference type="NCBI Taxonomy" id="73780"/>
    <lineage>
        <taxon>Bacteria</taxon>
        <taxon>Pseudomonadati</taxon>
        <taxon>Pseudomonadota</taxon>
        <taxon>Gammaproteobacteria</taxon>
        <taxon>Methylococcales</taxon>
        <taxon>Methylococcaceae</taxon>
        <taxon>Methylocaldum</taxon>
    </lineage>
</organism>
<evidence type="ECO:0000313" key="1">
    <source>
        <dbReference type="EMBL" id="CAI8846444.1"/>
    </source>
</evidence>